<accession>A0A021VZL1</accession>
<organism evidence="8 9">
    <name type="scientific">Actinotalea ferrariae CF5-4</name>
    <dbReference type="NCBI Taxonomy" id="948458"/>
    <lineage>
        <taxon>Bacteria</taxon>
        <taxon>Bacillati</taxon>
        <taxon>Actinomycetota</taxon>
        <taxon>Actinomycetes</taxon>
        <taxon>Micrococcales</taxon>
        <taxon>Cellulomonadaceae</taxon>
        <taxon>Actinotalea</taxon>
    </lineage>
</organism>
<gene>
    <name evidence="8" type="ORF">N866_09505</name>
</gene>
<feature type="transmembrane region" description="Helical" evidence="7">
    <location>
        <begin position="144"/>
        <end position="166"/>
    </location>
</feature>
<feature type="transmembrane region" description="Helical" evidence="7">
    <location>
        <begin position="350"/>
        <end position="369"/>
    </location>
</feature>
<dbReference type="EMBL" id="AXCW01000028">
    <property type="protein sequence ID" value="EYR64507.1"/>
    <property type="molecule type" value="Genomic_DNA"/>
</dbReference>
<keyword evidence="4 7" id="KW-0812">Transmembrane</keyword>
<evidence type="ECO:0000256" key="1">
    <source>
        <dbReference type="ARBA" id="ARBA00007150"/>
    </source>
</evidence>
<comment type="similarity">
    <text evidence="1">Belongs to the Lgt family.</text>
</comment>
<feature type="transmembrane region" description="Helical" evidence="7">
    <location>
        <begin position="316"/>
        <end position="338"/>
    </location>
</feature>
<dbReference type="GO" id="GO:0008961">
    <property type="term" value="F:phosphatidylglycerol-prolipoprotein diacylglyceryl transferase activity"/>
    <property type="evidence" value="ECO:0007669"/>
    <property type="project" value="InterPro"/>
</dbReference>
<evidence type="ECO:0000256" key="2">
    <source>
        <dbReference type="ARBA" id="ARBA00022475"/>
    </source>
</evidence>
<name>A0A021VZL1_9CELL</name>
<keyword evidence="9" id="KW-1185">Reference proteome</keyword>
<dbReference type="GO" id="GO:0042158">
    <property type="term" value="P:lipoprotein biosynthetic process"/>
    <property type="evidence" value="ECO:0007669"/>
    <property type="project" value="InterPro"/>
</dbReference>
<dbReference type="InterPro" id="IPR001640">
    <property type="entry name" value="Lgt"/>
</dbReference>
<feature type="transmembrane region" description="Helical" evidence="7">
    <location>
        <begin position="178"/>
        <end position="197"/>
    </location>
</feature>
<keyword evidence="6 7" id="KW-0472">Membrane</keyword>
<dbReference type="GO" id="GO:0005886">
    <property type="term" value="C:plasma membrane"/>
    <property type="evidence" value="ECO:0007669"/>
    <property type="project" value="InterPro"/>
</dbReference>
<keyword evidence="5 7" id="KW-1133">Transmembrane helix</keyword>
<evidence type="ECO:0000256" key="3">
    <source>
        <dbReference type="ARBA" id="ARBA00022679"/>
    </source>
</evidence>
<evidence type="ECO:0000256" key="5">
    <source>
        <dbReference type="ARBA" id="ARBA00022989"/>
    </source>
</evidence>
<dbReference type="OrthoDB" id="871140at2"/>
<protein>
    <submittedName>
        <fullName evidence="8">Diacylglyceryl transferase</fullName>
    </submittedName>
</protein>
<evidence type="ECO:0000256" key="7">
    <source>
        <dbReference type="SAM" id="Phobius"/>
    </source>
</evidence>
<dbReference type="Proteomes" id="UP000019753">
    <property type="component" value="Unassembled WGS sequence"/>
</dbReference>
<evidence type="ECO:0000313" key="8">
    <source>
        <dbReference type="EMBL" id="EYR64507.1"/>
    </source>
</evidence>
<comment type="caution">
    <text evidence="8">The sequence shown here is derived from an EMBL/GenBank/DDBJ whole genome shotgun (WGS) entry which is preliminary data.</text>
</comment>
<keyword evidence="3 8" id="KW-0808">Transferase</keyword>
<dbReference type="PANTHER" id="PTHR30589">
    <property type="entry name" value="PROLIPOPROTEIN DIACYLGLYCERYL TRANSFERASE"/>
    <property type="match status" value="1"/>
</dbReference>
<feature type="transmembrane region" description="Helical" evidence="7">
    <location>
        <begin position="290"/>
        <end position="310"/>
    </location>
</feature>
<dbReference type="AlphaFoldDB" id="A0A021VZL1"/>
<evidence type="ECO:0000256" key="6">
    <source>
        <dbReference type="ARBA" id="ARBA00023136"/>
    </source>
</evidence>
<dbReference type="PANTHER" id="PTHR30589:SF0">
    <property type="entry name" value="PHOSPHATIDYLGLYCEROL--PROLIPOPROTEIN DIACYLGLYCERYL TRANSFERASE"/>
    <property type="match status" value="1"/>
</dbReference>
<feature type="transmembrane region" description="Helical" evidence="7">
    <location>
        <begin position="244"/>
        <end position="269"/>
    </location>
</feature>
<feature type="transmembrane region" description="Helical" evidence="7">
    <location>
        <begin position="209"/>
        <end position="232"/>
    </location>
</feature>
<reference evidence="8 9" key="1">
    <citation type="submission" date="2014-01" db="EMBL/GenBank/DDBJ databases">
        <title>Actinotalea ferrariae CF5-4.</title>
        <authorList>
            <person name="Chen F."/>
            <person name="Li Y."/>
            <person name="Wang G."/>
        </authorList>
    </citation>
    <scope>NUCLEOTIDE SEQUENCE [LARGE SCALE GENOMIC DNA]</scope>
    <source>
        <strain evidence="8 9">CF5-4</strain>
    </source>
</reference>
<dbReference type="RefSeq" id="WP_052022377.1">
    <property type="nucleotide sequence ID" value="NZ_AXCW01000028.1"/>
</dbReference>
<sequence length="370" mass="38283">MLARVGGAAGTTSALEFITSPFSAVAELRPHALGITYWFDPPTATGPHEVRVRLTGRRLDVEGTRTPADDFVAMATLPQVQPGSRRTALTHRVVDKAPGRWHVTAEAIATPHGGKPSDAVRLPSAEGVGSTTFAPVATMRAPGVVLGAWPTMVGLGVVLALILQSTLARAHGLPTTKVLILALIASILGAAGAKIYYRLTHLKESGGRALAGLSVQGFVIVATVTFVLGGALQDLPIGHLLDATVPALLVGQAVGRLGCLFGGCCAGLPTRSRWGVWSSDRRVGTRRIPVQLMESAAAATLALLTAIIAWQVPTSAAGALFIAGVAAYIALRQILFPLRGVPRSTRHGRHITLAAALTLLAAALAALLLG</sequence>
<dbReference type="Pfam" id="PF01790">
    <property type="entry name" value="LGT"/>
    <property type="match status" value="1"/>
</dbReference>
<evidence type="ECO:0000313" key="9">
    <source>
        <dbReference type="Proteomes" id="UP000019753"/>
    </source>
</evidence>
<keyword evidence="2" id="KW-1003">Cell membrane</keyword>
<evidence type="ECO:0000256" key="4">
    <source>
        <dbReference type="ARBA" id="ARBA00022692"/>
    </source>
</evidence>
<proteinExistence type="inferred from homology"/>